<dbReference type="AlphaFoldDB" id="A0A1Q2SPJ8"/>
<gene>
    <name evidence="2" type="ORF">TAO_1657</name>
</gene>
<organism evidence="2 3">
    <name type="scientific">Candidatus Nitrosoglobus terrae</name>
    <dbReference type="NCBI Taxonomy" id="1630141"/>
    <lineage>
        <taxon>Bacteria</taxon>
        <taxon>Pseudomonadati</taxon>
        <taxon>Pseudomonadota</taxon>
        <taxon>Gammaproteobacteria</taxon>
        <taxon>Chromatiales</taxon>
        <taxon>Chromatiaceae</taxon>
        <taxon>Candidatus Nitrosoglobus</taxon>
    </lineage>
</organism>
<dbReference type="Pfam" id="PF10006">
    <property type="entry name" value="DUF2249"/>
    <property type="match status" value="1"/>
</dbReference>
<feature type="domain" description="DUF2249" evidence="1">
    <location>
        <begin position="9"/>
        <end position="78"/>
    </location>
</feature>
<dbReference type="RefSeq" id="WP_096527507.1">
    <property type="nucleotide sequence ID" value="NZ_AP014836.1"/>
</dbReference>
<accession>A0A1Q2SPJ8</accession>
<dbReference type="Proteomes" id="UP000243679">
    <property type="component" value="Chromosome"/>
</dbReference>
<proteinExistence type="predicted"/>
<evidence type="ECO:0000313" key="3">
    <source>
        <dbReference type="Proteomes" id="UP000243679"/>
    </source>
</evidence>
<reference evidence="2 3" key="1">
    <citation type="journal article" date="2017" name="ISME J.">
        <title>An acid-tolerant ammonia-oxidizing ?-proteobacterium from soil.</title>
        <authorList>
            <person name="Hayatsu M."/>
            <person name="Tago K."/>
            <person name="Uchiyama I."/>
            <person name="Toyoda A."/>
            <person name="Wang Y."/>
            <person name="Shimomura Y."/>
            <person name="Okubo T."/>
            <person name="Kurisu F."/>
            <person name="Hirono Y."/>
            <person name="Nonaka K."/>
            <person name="Akiyama H."/>
            <person name="Itoh T."/>
            <person name="Takami H."/>
        </authorList>
    </citation>
    <scope>NUCLEOTIDE SEQUENCE [LARGE SCALE GENOMIC DNA]</scope>
    <source>
        <strain evidence="2 3">TAO100</strain>
    </source>
</reference>
<evidence type="ECO:0000313" key="2">
    <source>
        <dbReference type="EMBL" id="BAW81027.1"/>
    </source>
</evidence>
<keyword evidence="3" id="KW-1185">Reference proteome</keyword>
<protein>
    <submittedName>
        <fullName evidence="2">Hypothetical conserved protein</fullName>
    </submittedName>
</protein>
<dbReference type="KEGG" id="ntt:TAO_1657"/>
<dbReference type="InterPro" id="IPR018720">
    <property type="entry name" value="DUF2249"/>
</dbReference>
<evidence type="ECO:0000259" key="1">
    <source>
        <dbReference type="Pfam" id="PF10006"/>
    </source>
</evidence>
<name>A0A1Q2SPJ8_9GAMM</name>
<sequence>MGQHTSKATIDVRSIPPQERHPLIFRTFDDLELGESLLLINDHDPKPLYYQLQHSRGKNFDWQYLENGPSIWQVQISKTS</sequence>
<dbReference type="OrthoDB" id="8451629at2"/>
<dbReference type="EMBL" id="AP014836">
    <property type="protein sequence ID" value="BAW81027.1"/>
    <property type="molecule type" value="Genomic_DNA"/>
</dbReference>